<organism evidence="2 3">
    <name type="scientific">Bordetella genomosp. 9</name>
    <dbReference type="NCBI Taxonomy" id="1416803"/>
    <lineage>
        <taxon>Bacteria</taxon>
        <taxon>Pseudomonadati</taxon>
        <taxon>Pseudomonadota</taxon>
        <taxon>Betaproteobacteria</taxon>
        <taxon>Burkholderiales</taxon>
        <taxon>Alcaligenaceae</taxon>
        <taxon>Bordetella</taxon>
    </lineage>
</organism>
<name>A0A261R678_9BORD</name>
<reference evidence="2" key="1">
    <citation type="submission" date="2017-05" db="EMBL/GenBank/DDBJ databases">
        <title>Complete and WGS of Bordetella genogroups.</title>
        <authorList>
            <person name="Spilker T."/>
            <person name="Lipuma J."/>
        </authorList>
    </citation>
    <scope>NUCLEOTIDE SEQUENCE</scope>
    <source>
        <strain evidence="2">AU21707</strain>
    </source>
</reference>
<comment type="caution">
    <text evidence="2">The sequence shown here is derived from an EMBL/GenBank/DDBJ whole genome shotgun (WGS) entry which is preliminary data.</text>
</comment>
<dbReference type="EMBL" id="NEVJ01000003">
    <property type="protein sequence ID" value="OZI20451.1"/>
    <property type="molecule type" value="Genomic_DNA"/>
</dbReference>
<evidence type="ECO:0000256" key="1">
    <source>
        <dbReference type="SAM" id="MobiDB-lite"/>
    </source>
</evidence>
<dbReference type="RefSeq" id="WP_094849043.1">
    <property type="nucleotide sequence ID" value="NZ_NEVJ01000003.1"/>
</dbReference>
<dbReference type="AlphaFoldDB" id="A0A261R678"/>
<accession>A0A261R678</accession>
<feature type="region of interest" description="Disordered" evidence="1">
    <location>
        <begin position="1"/>
        <end position="27"/>
    </location>
</feature>
<evidence type="ECO:0000313" key="2">
    <source>
        <dbReference type="EMBL" id="OZI20451.1"/>
    </source>
</evidence>
<sequence>MSSAGGGKNAAVSGRRQAAASGSSTQTAAFDMAAMLEAVVRQPESLRQVVARLDDDHSPLTRQEIAAARLSHNGPPSLGRGRTQSPSARSAAPSASGAKPGA</sequence>
<proteinExistence type="predicted"/>
<feature type="region of interest" description="Disordered" evidence="1">
    <location>
        <begin position="66"/>
        <end position="102"/>
    </location>
</feature>
<dbReference type="OrthoDB" id="9960001at2"/>
<dbReference type="Proteomes" id="UP000216857">
    <property type="component" value="Unassembled WGS sequence"/>
</dbReference>
<gene>
    <name evidence="2" type="ORF">CAL26_23425</name>
</gene>
<keyword evidence="3" id="KW-1185">Reference proteome</keyword>
<evidence type="ECO:0000313" key="3">
    <source>
        <dbReference type="Proteomes" id="UP000216857"/>
    </source>
</evidence>
<protein>
    <submittedName>
        <fullName evidence="2">Uncharacterized protein</fullName>
    </submittedName>
</protein>
<feature type="compositionally biased region" description="Low complexity" evidence="1">
    <location>
        <begin position="85"/>
        <end position="102"/>
    </location>
</feature>
<feature type="compositionally biased region" description="Low complexity" evidence="1">
    <location>
        <begin position="10"/>
        <end position="27"/>
    </location>
</feature>